<evidence type="ECO:0000259" key="10">
    <source>
        <dbReference type="Pfam" id="PF07685"/>
    </source>
</evidence>
<dbReference type="GO" id="GO:0042242">
    <property type="term" value="F:cobyrinic acid a,c-diamide synthase activity"/>
    <property type="evidence" value="ECO:0007669"/>
    <property type="project" value="InterPro"/>
</dbReference>
<accession>A0A3E4MRW1</accession>
<evidence type="ECO:0000256" key="6">
    <source>
        <dbReference type="ARBA" id="ARBA00022840"/>
    </source>
</evidence>
<dbReference type="Pfam" id="PF01656">
    <property type="entry name" value="CbiA"/>
    <property type="match status" value="1"/>
</dbReference>
<dbReference type="PANTHER" id="PTHR43873">
    <property type="entry name" value="COBYRINATE A,C-DIAMIDE SYNTHASE"/>
    <property type="match status" value="1"/>
</dbReference>
<keyword evidence="5" id="KW-0547">Nucleotide-binding</keyword>
<keyword evidence="3" id="KW-0169">Cobalamin biosynthesis</keyword>
<feature type="domain" description="CobQ/CobB/MinD/ParA nucleotide binding" evidence="9">
    <location>
        <begin position="13"/>
        <end position="181"/>
    </location>
</feature>
<dbReference type="Pfam" id="PF07685">
    <property type="entry name" value="GATase_3"/>
    <property type="match status" value="1"/>
</dbReference>
<dbReference type="Gene3D" id="3.40.50.880">
    <property type="match status" value="1"/>
</dbReference>
<dbReference type="GO" id="GO:0005524">
    <property type="term" value="F:ATP binding"/>
    <property type="evidence" value="ECO:0007669"/>
    <property type="project" value="UniProtKB-KW"/>
</dbReference>
<dbReference type="Proteomes" id="UP000260780">
    <property type="component" value="Unassembled WGS sequence"/>
</dbReference>
<keyword evidence="6" id="KW-0067">ATP-binding</keyword>
<dbReference type="EMBL" id="QSQT01000031">
    <property type="protein sequence ID" value="RGK52503.1"/>
    <property type="molecule type" value="Genomic_DNA"/>
</dbReference>
<dbReference type="InterPro" id="IPR004484">
    <property type="entry name" value="CbiA/CobB_synth"/>
</dbReference>
<dbReference type="RefSeq" id="WP_117673795.1">
    <property type="nucleotide sequence ID" value="NZ_CABOGR010000031.1"/>
</dbReference>
<evidence type="ECO:0000313" key="13">
    <source>
        <dbReference type="Proteomes" id="UP000260780"/>
    </source>
</evidence>
<dbReference type="PROSITE" id="PS51274">
    <property type="entry name" value="GATASE_COBBQ"/>
    <property type="match status" value="1"/>
</dbReference>
<evidence type="ECO:0000256" key="5">
    <source>
        <dbReference type="ARBA" id="ARBA00022741"/>
    </source>
</evidence>
<evidence type="ECO:0000256" key="1">
    <source>
        <dbReference type="ARBA" id="ARBA00001946"/>
    </source>
</evidence>
<protein>
    <submittedName>
        <fullName evidence="11">Cobyrinate a,c-diamide synthase</fullName>
    </submittedName>
</protein>
<keyword evidence="7" id="KW-0460">Magnesium</keyword>
<comment type="pathway">
    <text evidence="2">Cofactor biosynthesis; adenosylcobalamin biosynthesis.</text>
</comment>
<comment type="cofactor">
    <cofactor evidence="1">
        <name>Mg(2+)</name>
        <dbReference type="ChEBI" id="CHEBI:18420"/>
    </cofactor>
</comment>
<dbReference type="AlphaFoldDB" id="A0A3E4MRW1"/>
<proteinExistence type="predicted"/>
<dbReference type="GO" id="GO:0009236">
    <property type="term" value="P:cobalamin biosynthetic process"/>
    <property type="evidence" value="ECO:0007669"/>
    <property type="project" value="UniProtKB-KW"/>
</dbReference>
<keyword evidence="14" id="KW-1185">Reference proteome</keyword>
<dbReference type="PANTHER" id="PTHR43873:SF1">
    <property type="entry name" value="COBYRINATE A,C-DIAMIDE SYNTHASE"/>
    <property type="match status" value="1"/>
</dbReference>
<feature type="domain" description="CobB/CobQ-like glutamine amidotransferase" evidence="10">
    <location>
        <begin position="251"/>
        <end position="431"/>
    </location>
</feature>
<organism evidence="11 14">
    <name type="scientific">Phocaeicola plebeius</name>
    <dbReference type="NCBI Taxonomy" id="310297"/>
    <lineage>
        <taxon>Bacteria</taxon>
        <taxon>Pseudomonadati</taxon>
        <taxon>Bacteroidota</taxon>
        <taxon>Bacteroidia</taxon>
        <taxon>Bacteroidales</taxon>
        <taxon>Bacteroidaceae</taxon>
        <taxon>Phocaeicola</taxon>
    </lineage>
</organism>
<gene>
    <name evidence="12" type="ORF">DXC17_13435</name>
    <name evidence="11" type="ORF">DXD04_13645</name>
</gene>
<dbReference type="Gene3D" id="3.40.50.300">
    <property type="entry name" value="P-loop containing nucleotide triphosphate hydrolases"/>
    <property type="match status" value="1"/>
</dbReference>
<evidence type="ECO:0000256" key="8">
    <source>
        <dbReference type="ARBA" id="ARBA00022962"/>
    </source>
</evidence>
<comment type="caution">
    <text evidence="11">The sequence shown here is derived from an EMBL/GenBank/DDBJ whole genome shotgun (WGS) entry which is preliminary data.</text>
</comment>
<evidence type="ECO:0000256" key="7">
    <source>
        <dbReference type="ARBA" id="ARBA00022842"/>
    </source>
</evidence>
<dbReference type="Proteomes" id="UP000260862">
    <property type="component" value="Unassembled WGS sequence"/>
</dbReference>
<evidence type="ECO:0000259" key="9">
    <source>
        <dbReference type="Pfam" id="PF01656"/>
    </source>
</evidence>
<dbReference type="SUPFAM" id="SSF52540">
    <property type="entry name" value="P-loop containing nucleoside triphosphate hydrolases"/>
    <property type="match status" value="1"/>
</dbReference>
<evidence type="ECO:0000256" key="2">
    <source>
        <dbReference type="ARBA" id="ARBA00004953"/>
    </source>
</evidence>
<evidence type="ECO:0000313" key="12">
    <source>
        <dbReference type="EMBL" id="RGM36478.1"/>
    </source>
</evidence>
<evidence type="ECO:0000313" key="11">
    <source>
        <dbReference type="EMBL" id="RGK52503.1"/>
    </source>
</evidence>
<dbReference type="InterPro" id="IPR029062">
    <property type="entry name" value="Class_I_gatase-like"/>
</dbReference>
<keyword evidence="4" id="KW-0436">Ligase</keyword>
<dbReference type="InterPro" id="IPR027417">
    <property type="entry name" value="P-loop_NTPase"/>
</dbReference>
<dbReference type="EMBL" id="QSTF01000043">
    <property type="protein sequence ID" value="RGM36478.1"/>
    <property type="molecule type" value="Genomic_DNA"/>
</dbReference>
<dbReference type="SUPFAM" id="SSF52317">
    <property type="entry name" value="Class I glutamine amidotransferase-like"/>
    <property type="match status" value="1"/>
</dbReference>
<dbReference type="InterPro" id="IPR002586">
    <property type="entry name" value="CobQ/CobB/MinD/ParA_Nub-bd_dom"/>
</dbReference>
<name>A0A3E4MRW1_9BACT</name>
<evidence type="ECO:0000313" key="14">
    <source>
        <dbReference type="Proteomes" id="UP000260862"/>
    </source>
</evidence>
<sequence length="440" mass="49361">MKPQFLVGAMMPGSGQTLVALGLMRALRQRNLRVQSFKCGPELADLRYHALAADREPVSLDTWLSSRSHLQTVYNRYGEKSDVCVVEGRAGLFDGFRKTQGSSAEMARLMKIPVVMVVSARNAGYSTAAMLYGFKHFNTELKIAGVIFNQVTSAAQYGFLRETCAEAGVECLGYLPYLEETGLPPRHQALTLPARKSLDQLLNQVAEQLAQHVDIDKLLNLSTRIFPCTYSLPYISETETDIWTDKRKQRIALASDPAFPFAYRQSIDKTKGDITRFSPVYGSELPEADIVYLPGGYPELFARQLHRRKRLMEQLREYVEKGGKLLAEGGGMALLGQTLTARPGGTAYEMAGILPYSVIVKDNRPCSGYRQTHYRDLCLKGYEYRYFDIVPTEEAASLQTPVCNLKGGEVSGSFFFRYKNCIATSVHHYWGETGLYKLWE</sequence>
<dbReference type="STRING" id="310297.BHV76_08165"/>
<evidence type="ECO:0000256" key="3">
    <source>
        <dbReference type="ARBA" id="ARBA00022573"/>
    </source>
</evidence>
<dbReference type="NCBIfam" id="NF002204">
    <property type="entry name" value="PRK01077.1"/>
    <property type="match status" value="1"/>
</dbReference>
<dbReference type="InterPro" id="IPR011698">
    <property type="entry name" value="GATase_3"/>
</dbReference>
<reference evidence="13 14" key="1">
    <citation type="submission" date="2018-08" db="EMBL/GenBank/DDBJ databases">
        <title>A genome reference for cultivated species of the human gut microbiota.</title>
        <authorList>
            <person name="Zou Y."/>
            <person name="Xue W."/>
            <person name="Luo G."/>
        </authorList>
    </citation>
    <scope>NUCLEOTIDE SEQUENCE [LARGE SCALE GENOMIC DNA]</scope>
    <source>
        <strain evidence="12 13">OM08-14</strain>
        <strain evidence="11 14">TF10-3AC</strain>
    </source>
</reference>
<keyword evidence="8" id="KW-0315">Glutamine amidotransferase</keyword>
<evidence type="ECO:0000256" key="4">
    <source>
        <dbReference type="ARBA" id="ARBA00022598"/>
    </source>
</evidence>